<feature type="non-terminal residue" evidence="3">
    <location>
        <position position="451"/>
    </location>
</feature>
<sequence>MAWRGDYMVKKEIMQQVFQQLNFFPNLDIFATRTSKQCRRYFSPLEDRRAEERDAFQPPWTGESVLIHPPIEQIPRAIAKAKRDGVVALFILPDWALTKYYQMFPTILTALNFGLASQVLHEGKKMNRLQLKLPPGDLLAVLINTLEENQFTENQLDETWRKRRAALDELSDCILEKEIKIETFIGNKADIEFVNALVQIFNKGGDKLKQRIRKLRMHGCATLSQFSEMKVIGKSPLINQFSKNHQLAIEQKAKYNTMWNIQFLFNYIEKRRFKSLQEMQAKAMSLLVAFSAAKMVELVRMTLSDVQIYDQDILLQTSTTKGDKLRLYTIKLTRKNNNCCPIAELQTWINERSKMKDKLQQLWWNFAKQKPATSDDCSHILLDITRKAGVPDFYTGSSIRHAMMTRLRAAGASQQVVNYFTRHALNSTVVDMYYNRPIARDLSKLLIEIDQ</sequence>
<name>A0A5J4UDL1_9EUKA</name>
<comment type="caution">
    <text evidence="3">The sequence shown here is derived from an EMBL/GenBank/DDBJ whole genome shotgun (WGS) entry which is preliminary data.</text>
</comment>
<evidence type="ECO:0000313" key="4">
    <source>
        <dbReference type="Proteomes" id="UP000324800"/>
    </source>
</evidence>
<dbReference type="GO" id="GO:0003677">
    <property type="term" value="F:DNA binding"/>
    <property type="evidence" value="ECO:0007669"/>
    <property type="project" value="InterPro"/>
</dbReference>
<dbReference type="InterPro" id="IPR013762">
    <property type="entry name" value="Integrase-like_cat_sf"/>
</dbReference>
<dbReference type="GO" id="GO:0015074">
    <property type="term" value="P:DNA integration"/>
    <property type="evidence" value="ECO:0007669"/>
    <property type="project" value="InterPro"/>
</dbReference>
<dbReference type="SUPFAM" id="SSF56349">
    <property type="entry name" value="DNA breaking-rejoining enzymes"/>
    <property type="match status" value="1"/>
</dbReference>
<gene>
    <name evidence="3" type="ORF">EZS28_036452</name>
</gene>
<dbReference type="EMBL" id="SNRW01017743">
    <property type="protein sequence ID" value="KAA6368021.1"/>
    <property type="molecule type" value="Genomic_DNA"/>
</dbReference>
<dbReference type="Proteomes" id="UP000324800">
    <property type="component" value="Unassembled WGS sequence"/>
</dbReference>
<evidence type="ECO:0000259" key="2">
    <source>
        <dbReference type="PROSITE" id="PS51898"/>
    </source>
</evidence>
<dbReference type="Gene3D" id="1.10.443.10">
    <property type="entry name" value="Intergrase catalytic core"/>
    <property type="match status" value="1"/>
</dbReference>
<dbReference type="PROSITE" id="PS51898">
    <property type="entry name" value="TYR_RECOMBINASE"/>
    <property type="match status" value="1"/>
</dbReference>
<reference evidence="3 4" key="1">
    <citation type="submission" date="2019-03" db="EMBL/GenBank/DDBJ databases">
        <title>Single cell metagenomics reveals metabolic interactions within the superorganism composed of flagellate Streblomastix strix and complex community of Bacteroidetes bacteria on its surface.</title>
        <authorList>
            <person name="Treitli S.C."/>
            <person name="Kolisko M."/>
            <person name="Husnik F."/>
            <person name="Keeling P."/>
            <person name="Hampl V."/>
        </authorList>
    </citation>
    <scope>NUCLEOTIDE SEQUENCE [LARGE SCALE GENOMIC DNA]</scope>
    <source>
        <strain evidence="3">ST1C</strain>
    </source>
</reference>
<protein>
    <recommendedName>
        <fullName evidence="2">Tyr recombinase domain-containing protein</fullName>
    </recommendedName>
</protein>
<dbReference type="AlphaFoldDB" id="A0A5J4UDL1"/>
<keyword evidence="1" id="KW-0233">DNA recombination</keyword>
<evidence type="ECO:0000256" key="1">
    <source>
        <dbReference type="ARBA" id="ARBA00023172"/>
    </source>
</evidence>
<dbReference type="OrthoDB" id="7701645at2759"/>
<dbReference type="Pfam" id="PF00589">
    <property type="entry name" value="Phage_integrase"/>
    <property type="match status" value="1"/>
</dbReference>
<feature type="domain" description="Tyr recombinase" evidence="2">
    <location>
        <begin position="251"/>
        <end position="447"/>
    </location>
</feature>
<proteinExistence type="predicted"/>
<accession>A0A5J4UDL1</accession>
<dbReference type="GO" id="GO:0006310">
    <property type="term" value="P:DNA recombination"/>
    <property type="evidence" value="ECO:0007669"/>
    <property type="project" value="UniProtKB-KW"/>
</dbReference>
<organism evidence="3 4">
    <name type="scientific">Streblomastix strix</name>
    <dbReference type="NCBI Taxonomy" id="222440"/>
    <lineage>
        <taxon>Eukaryota</taxon>
        <taxon>Metamonada</taxon>
        <taxon>Preaxostyla</taxon>
        <taxon>Oxymonadida</taxon>
        <taxon>Streblomastigidae</taxon>
        <taxon>Streblomastix</taxon>
    </lineage>
</organism>
<evidence type="ECO:0000313" key="3">
    <source>
        <dbReference type="EMBL" id="KAA6368021.1"/>
    </source>
</evidence>
<dbReference type="InterPro" id="IPR011010">
    <property type="entry name" value="DNA_brk_join_enz"/>
</dbReference>
<dbReference type="InterPro" id="IPR002104">
    <property type="entry name" value="Integrase_catalytic"/>
</dbReference>